<dbReference type="EMBL" id="UXUI01009099">
    <property type="protein sequence ID" value="VDD93057.1"/>
    <property type="molecule type" value="Genomic_DNA"/>
</dbReference>
<protein>
    <submittedName>
        <fullName evidence="4">Sodium-dependent multivitamin transporter</fullName>
    </submittedName>
</protein>
<evidence type="ECO:0000313" key="4">
    <source>
        <dbReference type="WBParaSite" id="EVEC_0000832401-mRNA-1"/>
    </source>
</evidence>
<evidence type="ECO:0000313" key="2">
    <source>
        <dbReference type="EMBL" id="VDD93057.1"/>
    </source>
</evidence>
<keyword evidence="1" id="KW-0472">Membrane</keyword>
<accession>A0A0N4VCM5</accession>
<feature type="transmembrane region" description="Helical" evidence="1">
    <location>
        <begin position="14"/>
        <end position="34"/>
    </location>
</feature>
<keyword evidence="1" id="KW-0812">Transmembrane</keyword>
<reference evidence="4" key="1">
    <citation type="submission" date="2017-02" db="UniProtKB">
        <authorList>
            <consortium name="WormBaseParasite"/>
        </authorList>
    </citation>
    <scope>IDENTIFICATION</scope>
</reference>
<dbReference type="OrthoDB" id="5855077at2759"/>
<evidence type="ECO:0000313" key="3">
    <source>
        <dbReference type="Proteomes" id="UP000274131"/>
    </source>
</evidence>
<keyword evidence="1" id="KW-1133">Transmembrane helix</keyword>
<dbReference type="Proteomes" id="UP000274131">
    <property type="component" value="Unassembled WGS sequence"/>
</dbReference>
<feature type="transmembrane region" description="Helical" evidence="1">
    <location>
        <begin position="41"/>
        <end position="61"/>
    </location>
</feature>
<name>A0A0N4VCM5_ENTVE</name>
<dbReference type="WBParaSite" id="EVEC_0000832401-mRNA-1">
    <property type="protein sequence ID" value="EVEC_0000832401-mRNA-1"/>
    <property type="gene ID" value="EVEC_0000832401"/>
</dbReference>
<reference evidence="2 3" key="2">
    <citation type="submission" date="2018-10" db="EMBL/GenBank/DDBJ databases">
        <authorList>
            <consortium name="Pathogen Informatics"/>
        </authorList>
    </citation>
    <scope>NUCLEOTIDE SEQUENCE [LARGE SCALE GENOMIC DNA]</scope>
</reference>
<proteinExistence type="predicted"/>
<dbReference type="AlphaFoldDB" id="A0A0N4VCM5"/>
<organism evidence="4">
    <name type="scientific">Enterobius vermicularis</name>
    <name type="common">Human pinworm</name>
    <dbReference type="NCBI Taxonomy" id="51028"/>
    <lineage>
        <taxon>Eukaryota</taxon>
        <taxon>Metazoa</taxon>
        <taxon>Ecdysozoa</taxon>
        <taxon>Nematoda</taxon>
        <taxon>Chromadorea</taxon>
        <taxon>Rhabditida</taxon>
        <taxon>Spirurina</taxon>
        <taxon>Oxyuridomorpha</taxon>
        <taxon>Oxyuroidea</taxon>
        <taxon>Oxyuridae</taxon>
        <taxon>Enterobius</taxon>
    </lineage>
</organism>
<keyword evidence="3" id="KW-1185">Reference proteome</keyword>
<sequence>MVSSSPIMCIAGCAIYNSSIASPVTAITLCAFIYPWLSRKGAFIGLSAGLLFLISMTAMRFNNVWIYAVDSSSNGTGLSENYTNTEAYLTMNGSSLISAVSQDLASEAAEGSVVGDFSLLSTDSTFRSDTIYVDSLPTLFLPIAAFMVTIGSAVGMSVCTKDEKSDGFDAKLLINSFLIKAFSPRRMSPAGIRKAFVESESFRYSQQRIEPIAICSEVRGSSAR</sequence>
<feature type="transmembrane region" description="Helical" evidence="1">
    <location>
        <begin position="139"/>
        <end position="159"/>
    </location>
</feature>
<evidence type="ECO:0000256" key="1">
    <source>
        <dbReference type="SAM" id="Phobius"/>
    </source>
</evidence>
<gene>
    <name evidence="2" type="ORF">EVEC_LOCUS7808</name>
</gene>